<sequence>MHTAAARNTLAACRLGSGPRLRITVAPEPVWQRPAPTADTPGPGDGGPAPAVATTSAPGVGQ</sequence>
<dbReference type="RefSeq" id="WP_189151347.1">
    <property type="nucleotide sequence ID" value="NZ_BAABER010000035.1"/>
</dbReference>
<gene>
    <name evidence="2" type="ORF">GCM10012282_68980</name>
</gene>
<feature type="region of interest" description="Disordered" evidence="1">
    <location>
        <begin position="26"/>
        <end position="62"/>
    </location>
</feature>
<proteinExistence type="predicted"/>
<comment type="caution">
    <text evidence="2">The sequence shown here is derived from an EMBL/GenBank/DDBJ whole genome shotgun (WGS) entry which is preliminary data.</text>
</comment>
<dbReference type="Proteomes" id="UP000625682">
    <property type="component" value="Unassembled WGS sequence"/>
</dbReference>
<reference evidence="2" key="1">
    <citation type="journal article" date="2014" name="Int. J. Syst. Evol. Microbiol.">
        <title>Complete genome sequence of Corynebacterium casei LMG S-19264T (=DSM 44701T), isolated from a smear-ripened cheese.</title>
        <authorList>
            <consortium name="US DOE Joint Genome Institute (JGI-PGF)"/>
            <person name="Walter F."/>
            <person name="Albersmeier A."/>
            <person name="Kalinowski J."/>
            <person name="Ruckert C."/>
        </authorList>
    </citation>
    <scope>NUCLEOTIDE SEQUENCE</scope>
    <source>
        <strain evidence="2">CGMCC 4.7272</strain>
    </source>
</reference>
<organism evidence="2 3">
    <name type="scientific">Streptomyces lacrimifluminis</name>
    <dbReference type="NCBI Taxonomy" id="1500077"/>
    <lineage>
        <taxon>Bacteria</taxon>
        <taxon>Bacillati</taxon>
        <taxon>Actinomycetota</taxon>
        <taxon>Actinomycetes</taxon>
        <taxon>Kitasatosporales</taxon>
        <taxon>Streptomycetaceae</taxon>
        <taxon>Streptomyces</taxon>
    </lineage>
</organism>
<reference evidence="2" key="2">
    <citation type="submission" date="2020-09" db="EMBL/GenBank/DDBJ databases">
        <authorList>
            <person name="Sun Q."/>
            <person name="Zhou Y."/>
        </authorList>
    </citation>
    <scope>NUCLEOTIDE SEQUENCE</scope>
    <source>
        <strain evidence="2">CGMCC 4.7272</strain>
    </source>
</reference>
<accession>A0A917UJA4</accession>
<protein>
    <submittedName>
        <fullName evidence="2">Uncharacterized protein</fullName>
    </submittedName>
</protein>
<evidence type="ECO:0000313" key="2">
    <source>
        <dbReference type="EMBL" id="GGJ61932.1"/>
    </source>
</evidence>
<feature type="compositionally biased region" description="Low complexity" evidence="1">
    <location>
        <begin position="34"/>
        <end position="55"/>
    </location>
</feature>
<dbReference type="AlphaFoldDB" id="A0A917UJA4"/>
<evidence type="ECO:0000256" key="1">
    <source>
        <dbReference type="SAM" id="MobiDB-lite"/>
    </source>
</evidence>
<evidence type="ECO:0000313" key="3">
    <source>
        <dbReference type="Proteomes" id="UP000625682"/>
    </source>
</evidence>
<keyword evidence="3" id="KW-1185">Reference proteome</keyword>
<dbReference type="EMBL" id="BMMU01000033">
    <property type="protein sequence ID" value="GGJ61932.1"/>
    <property type="molecule type" value="Genomic_DNA"/>
</dbReference>
<name>A0A917UJA4_9ACTN</name>